<dbReference type="InterPro" id="IPR057860">
    <property type="entry name" value="HEAT_RRP12_N"/>
</dbReference>
<evidence type="ECO:0000256" key="1">
    <source>
        <dbReference type="SAM" id="MobiDB-lite"/>
    </source>
</evidence>
<gene>
    <name evidence="4" type="ORF">Tsubulata_035842</name>
</gene>
<organism evidence="4 5">
    <name type="scientific">Turnera subulata</name>
    <dbReference type="NCBI Taxonomy" id="218843"/>
    <lineage>
        <taxon>Eukaryota</taxon>
        <taxon>Viridiplantae</taxon>
        <taxon>Streptophyta</taxon>
        <taxon>Embryophyta</taxon>
        <taxon>Tracheophyta</taxon>
        <taxon>Spermatophyta</taxon>
        <taxon>Magnoliopsida</taxon>
        <taxon>eudicotyledons</taxon>
        <taxon>Gunneridae</taxon>
        <taxon>Pentapetalae</taxon>
        <taxon>rosids</taxon>
        <taxon>fabids</taxon>
        <taxon>Malpighiales</taxon>
        <taxon>Passifloraceae</taxon>
        <taxon>Turnera</taxon>
    </lineage>
</organism>
<reference evidence="4" key="1">
    <citation type="submission" date="2022-02" db="EMBL/GenBank/DDBJ databases">
        <authorList>
            <person name="Henning P.M."/>
            <person name="McCubbin A.G."/>
            <person name="Shore J.S."/>
        </authorList>
    </citation>
    <scope>NUCLEOTIDE SEQUENCE</scope>
    <source>
        <strain evidence="4">F60SS</strain>
        <tissue evidence="4">Leaves</tissue>
    </source>
</reference>
<dbReference type="InterPro" id="IPR012978">
    <property type="entry name" value="HEAT_RRP12"/>
</dbReference>
<dbReference type="AlphaFoldDB" id="A0A9Q0FVU9"/>
<evidence type="ECO:0000313" key="4">
    <source>
        <dbReference type="EMBL" id="KAJ4837306.1"/>
    </source>
</evidence>
<feature type="domain" description="RRP12 HEAT" evidence="2">
    <location>
        <begin position="358"/>
        <end position="661"/>
    </location>
</feature>
<evidence type="ECO:0000259" key="3">
    <source>
        <dbReference type="Pfam" id="PF25772"/>
    </source>
</evidence>
<evidence type="ECO:0000313" key="5">
    <source>
        <dbReference type="Proteomes" id="UP001141552"/>
    </source>
</evidence>
<evidence type="ECO:0000259" key="2">
    <source>
        <dbReference type="Pfam" id="PF08161"/>
    </source>
</evidence>
<keyword evidence="5" id="KW-1185">Reference proteome</keyword>
<feature type="compositionally biased region" description="Basic and acidic residues" evidence="1">
    <location>
        <begin position="1062"/>
        <end position="1072"/>
    </location>
</feature>
<dbReference type="Proteomes" id="UP001141552">
    <property type="component" value="Unassembled WGS sequence"/>
</dbReference>
<dbReference type="OrthoDB" id="2192888at2759"/>
<sequence length="1156" mass="127485">MKPKGHRDRGHGTTEEPEAQFKDDAEICQQLMSRYSTSTAPQHRHLLATSAAIRSILSADSIPLTPSSYFAAAIHNLSSSKTLDSTAVSALVSFLTIVAPLVPEKGIDGDKATEAVGVLVRVVKEREEGLGVATVRGVVKCLGILVLGFCELEDWGSVKEGFETLLDFSLDKRPKVRRSAQECVEKVFKSLKSANVIKEASKLVLLMLNGHMPVAFALIKDGSKDDALSKPEHLEVLHMLNLLNAIVPHLSVKVSSAILSELLKLTKPKFSALTKHVFKTFEAILKASSDEVIGPQLENIINSLSVYMSRGKKNPVDTLISASILSKTALDKLHGSKSWKENFPKVCSSVTGFLNYDTNTASQASDIAKDLINGFVDEQVLSSHRDQFFDDAGKESEEAELIKATCAALEKCLSACDGIPNEHLLGVISFLFRRLGDISHFFMKNVVLKVADLMNHAGQDTPETTHLQNCIGSAVVAMGPERILALVPITMDANSLSCSNAWLVPILKTHVVGASLGYYMEHIVPLAKSLERAGQQVKKSVIRQDLQACAHGLLGLLPAFCHYPVDAHKKLGSLCELLITFLKDSCMHQNVAIALQVFVNQNKSVLISKTSAGESNSNAPKDSVLERQSLVPYSNKIAKKNIKALASCCHELLRALADLFVDSASEKRQYIKDAIGCLASITDSSVTKNIFKSLLLRFQFVNSGGEFEVLGSRNEELVEKKPESLPVGEKDVQRCVMMELASSLIVGASEDLTTLIYNFIVYSFQATDMVGHCEAYFTLSRILEEQHWFCSSRFVEVVDLLLGLKSPADFESLRQRFACFRILMVQALEISLEEENTKAFLILNEIILTLKDGNDEARKVAYDALLLMSSSLRNSPSVSERYQKLISMILGYISGSSPHITSGAVSALSILVIVILEIMIRKCGSAAVELVSPEKYKGFLKKVWENRQHQSTSKEADRIDMETADSSAKRPEKRRHKQLGHVVGENGSKNSKRRKREKQQNDGATADKGNRKSTVDGGGLKRAKGARHLEHKSPIDSQKEVGGRKRQFNKGHASGGKRKMEHRNMNKGERPSSFRPGSASKSQKSKRAWKKQKTGGQQDFLKEQLLQFLIGGEFLQFILCLLKSTSRFLALSVLFYMLRAIWIMLRGRTELDTPCK</sequence>
<feature type="region of interest" description="Disordered" evidence="1">
    <location>
        <begin position="950"/>
        <end position="1095"/>
    </location>
</feature>
<feature type="domain" description="RRP12 N-terminal HEAT" evidence="3">
    <location>
        <begin position="15"/>
        <end position="292"/>
    </location>
</feature>
<name>A0A9Q0FVU9_9ROSI</name>
<feature type="compositionally biased region" description="Basic and acidic residues" evidence="1">
    <location>
        <begin position="10"/>
        <end position="22"/>
    </location>
</feature>
<dbReference type="PANTHER" id="PTHR48412:SF1">
    <property type="entry name" value="ARM REPEAT SUPERFAMILY PROTEIN"/>
    <property type="match status" value="1"/>
</dbReference>
<feature type="compositionally biased region" description="Basic residues" evidence="1">
    <location>
        <begin position="1083"/>
        <end position="1093"/>
    </location>
</feature>
<feature type="compositionally biased region" description="Basic and acidic residues" evidence="1">
    <location>
        <begin position="950"/>
        <end position="961"/>
    </location>
</feature>
<protein>
    <recommendedName>
        <fullName evidence="6">Ribosomal RNA-processing protein 12-like conserved domain-containing protein</fullName>
    </recommendedName>
</protein>
<feature type="compositionally biased region" description="Basic and acidic residues" evidence="1">
    <location>
        <begin position="1027"/>
        <end position="1043"/>
    </location>
</feature>
<dbReference type="PANTHER" id="PTHR48412">
    <property type="entry name" value="ARM REPEAT SUPERFAMILY PROTEIN"/>
    <property type="match status" value="1"/>
</dbReference>
<dbReference type="InterPro" id="IPR016024">
    <property type="entry name" value="ARM-type_fold"/>
</dbReference>
<dbReference type="EMBL" id="JAKUCV010003879">
    <property type="protein sequence ID" value="KAJ4837306.1"/>
    <property type="molecule type" value="Genomic_DNA"/>
</dbReference>
<dbReference type="Pfam" id="PF08161">
    <property type="entry name" value="RRP12_HEAT"/>
    <property type="match status" value="1"/>
</dbReference>
<feature type="compositionally biased region" description="Basic residues" evidence="1">
    <location>
        <begin position="1044"/>
        <end position="1061"/>
    </location>
</feature>
<dbReference type="SUPFAM" id="SSF48371">
    <property type="entry name" value="ARM repeat"/>
    <property type="match status" value="1"/>
</dbReference>
<dbReference type="Pfam" id="PF25772">
    <property type="entry name" value="HEAT_RRP12_N"/>
    <property type="match status" value="1"/>
</dbReference>
<reference evidence="4" key="2">
    <citation type="journal article" date="2023" name="Plants (Basel)">
        <title>Annotation of the Turnera subulata (Passifloraceae) Draft Genome Reveals the S-Locus Evolved after the Divergence of Turneroideae from Passifloroideae in a Stepwise Manner.</title>
        <authorList>
            <person name="Henning P.M."/>
            <person name="Roalson E.H."/>
            <person name="Mir W."/>
            <person name="McCubbin A.G."/>
            <person name="Shore J.S."/>
        </authorList>
    </citation>
    <scope>NUCLEOTIDE SEQUENCE</scope>
    <source>
        <strain evidence="4">F60SS</strain>
    </source>
</reference>
<proteinExistence type="predicted"/>
<feature type="region of interest" description="Disordered" evidence="1">
    <location>
        <begin position="1"/>
        <end position="22"/>
    </location>
</feature>
<accession>A0A9Q0FVU9</accession>
<evidence type="ECO:0008006" key="6">
    <source>
        <dbReference type="Google" id="ProtNLM"/>
    </source>
</evidence>
<comment type="caution">
    <text evidence="4">The sequence shown here is derived from an EMBL/GenBank/DDBJ whole genome shotgun (WGS) entry which is preliminary data.</text>
</comment>